<evidence type="ECO:0000256" key="1">
    <source>
        <dbReference type="SAM" id="MobiDB-lite"/>
    </source>
</evidence>
<comment type="caution">
    <text evidence="2">The sequence shown here is derived from an EMBL/GenBank/DDBJ whole genome shotgun (WGS) entry which is preliminary data.</text>
</comment>
<dbReference type="Proteomes" id="UP001153365">
    <property type="component" value="Unassembled WGS sequence"/>
</dbReference>
<reference evidence="2" key="1">
    <citation type="submission" date="2022-06" db="EMBL/GenBank/DDBJ databases">
        <authorList>
            <consortium name="SYNGENTA / RWTH Aachen University"/>
        </authorList>
    </citation>
    <scope>NUCLEOTIDE SEQUENCE</scope>
</reference>
<dbReference type="EMBL" id="CALTRL010006022">
    <property type="protein sequence ID" value="CAH7688811.1"/>
    <property type="molecule type" value="Genomic_DNA"/>
</dbReference>
<dbReference type="AlphaFoldDB" id="A0AAV0BR21"/>
<gene>
    <name evidence="2" type="ORF">PPACK8108_LOCUS23841</name>
</gene>
<organism evidence="2 3">
    <name type="scientific">Phakopsora pachyrhizi</name>
    <name type="common">Asian soybean rust disease fungus</name>
    <dbReference type="NCBI Taxonomy" id="170000"/>
    <lineage>
        <taxon>Eukaryota</taxon>
        <taxon>Fungi</taxon>
        <taxon>Dikarya</taxon>
        <taxon>Basidiomycota</taxon>
        <taxon>Pucciniomycotina</taxon>
        <taxon>Pucciniomycetes</taxon>
        <taxon>Pucciniales</taxon>
        <taxon>Phakopsoraceae</taxon>
        <taxon>Phakopsora</taxon>
    </lineage>
</organism>
<keyword evidence="3" id="KW-1185">Reference proteome</keyword>
<feature type="region of interest" description="Disordered" evidence="1">
    <location>
        <begin position="1"/>
        <end position="48"/>
    </location>
</feature>
<evidence type="ECO:0000313" key="3">
    <source>
        <dbReference type="Proteomes" id="UP001153365"/>
    </source>
</evidence>
<protein>
    <submittedName>
        <fullName evidence="2">Uncharacterized protein</fullName>
    </submittedName>
</protein>
<evidence type="ECO:0000313" key="2">
    <source>
        <dbReference type="EMBL" id="CAH7688811.1"/>
    </source>
</evidence>
<name>A0AAV0BR21_PHAPC</name>
<proteinExistence type="predicted"/>
<accession>A0AAV0BR21</accession>
<sequence length="186" mass="20632">MPVIDTSRDRRGRLPKAGTSGLRKGRNRRKGDVDIAGPTTANEVRGRAGGRAGCTVTGSGGDVRIDNCRADKGKNTLWRNKDCLTDKEAVGREEAGGRPEEVSVGLVRRQETPRRLKDQRRTDIGGISKAVVGRAVNLLNKARSRRARRWHTEVRPSYHFRVSTKVNSTPVYLSLNLNDTDRSNLF</sequence>